<keyword evidence="1" id="KW-0472">Membrane</keyword>
<feature type="transmembrane region" description="Helical" evidence="1">
    <location>
        <begin position="99"/>
        <end position="116"/>
    </location>
</feature>
<evidence type="ECO:0008006" key="4">
    <source>
        <dbReference type="Google" id="ProtNLM"/>
    </source>
</evidence>
<proteinExistence type="predicted"/>
<accession>T0SG56</accession>
<protein>
    <recommendedName>
        <fullName evidence="4">DUF2335 domain-containing protein</fullName>
    </recommendedName>
</protein>
<dbReference type="Proteomes" id="UP000015854">
    <property type="component" value="Unassembled WGS sequence"/>
</dbReference>
<reference evidence="2 3" key="1">
    <citation type="journal article" date="2013" name="ISME J.">
        <title>Multifactorial diversity sustains microbial community stability.</title>
        <authorList>
            <person name="Erkus O."/>
            <person name="de Jager V.C."/>
            <person name="Spus M."/>
            <person name="van Alen-Boerrigter I.J."/>
            <person name="van Rijswijck I.M."/>
            <person name="Hazelwood L."/>
            <person name="Janssen P.W."/>
            <person name="van Hijum S.A."/>
            <person name="Kleerebezem M."/>
            <person name="Smid E.J."/>
        </authorList>
    </citation>
    <scope>NUCLEOTIDE SEQUENCE [LARGE SCALE GENOMIC DNA]</scope>
    <source>
        <strain evidence="2 3">TIFN6</strain>
    </source>
</reference>
<evidence type="ECO:0000313" key="3">
    <source>
        <dbReference type="Proteomes" id="UP000015854"/>
    </source>
</evidence>
<dbReference type="AlphaFoldDB" id="T0SG56"/>
<evidence type="ECO:0000313" key="2">
    <source>
        <dbReference type="EMBL" id="EQC57311.1"/>
    </source>
</evidence>
<name>T0SG56_LACLC</name>
<dbReference type="PATRIC" id="fig|1234876.3.peg.793"/>
<dbReference type="InterPro" id="IPR019284">
    <property type="entry name" value="RP532"/>
</dbReference>
<keyword evidence="1" id="KW-1133">Transmembrane helix</keyword>
<gene>
    <name evidence="2" type="ORF">LLT6_11015</name>
</gene>
<feature type="transmembrane region" description="Helical" evidence="1">
    <location>
        <begin position="122"/>
        <end position="141"/>
    </location>
</feature>
<sequence length="161" mass="18218">MSVEESKKQSSNIVPIDPVEELIDDAKKLPKADQDRLVSKMEIYSGQFPHPDILKEFEKLSPGIAKKIFEAGLENSKKRNELDEKAMDYTQKDNRRGQWMGFILALAFVVIGFILIMNGNPYLSIAAFFAPAVGIVVPFVTKKREVTHSKSEEDKEQESED</sequence>
<comment type="caution">
    <text evidence="2">The sequence shown here is derived from an EMBL/GenBank/DDBJ whole genome shotgun (WGS) entry which is preliminary data.</text>
</comment>
<dbReference type="EMBL" id="ATBB01000163">
    <property type="protein sequence ID" value="EQC57311.1"/>
    <property type="molecule type" value="Genomic_DNA"/>
</dbReference>
<organism evidence="2 3">
    <name type="scientific">Lactococcus cremoris subsp. cremoris TIFN6</name>
    <dbReference type="NCBI Taxonomy" id="1234876"/>
    <lineage>
        <taxon>Bacteria</taxon>
        <taxon>Bacillati</taxon>
        <taxon>Bacillota</taxon>
        <taxon>Bacilli</taxon>
        <taxon>Lactobacillales</taxon>
        <taxon>Streptococcaceae</taxon>
        <taxon>Lactococcus</taxon>
        <taxon>Lactococcus cremoris subsp. cremoris</taxon>
    </lineage>
</organism>
<dbReference type="Pfam" id="PF10097">
    <property type="entry name" value="DUF2335"/>
    <property type="match status" value="1"/>
</dbReference>
<evidence type="ECO:0000256" key="1">
    <source>
        <dbReference type="SAM" id="Phobius"/>
    </source>
</evidence>
<keyword evidence="1" id="KW-0812">Transmembrane</keyword>